<reference evidence="2 3" key="1">
    <citation type="journal article" date="2018" name="PLoS Genet.">
        <title>Population sequencing reveals clonal diversity and ancestral inbreeding in the grapevine cultivar Chardonnay.</title>
        <authorList>
            <person name="Roach M.J."/>
            <person name="Johnson D.L."/>
            <person name="Bohlmann J."/>
            <person name="van Vuuren H.J."/>
            <person name="Jones S.J."/>
            <person name="Pretorius I.S."/>
            <person name="Schmidt S.A."/>
            <person name="Borneman A.R."/>
        </authorList>
    </citation>
    <scope>NUCLEOTIDE SEQUENCE [LARGE SCALE GENOMIC DNA]</scope>
    <source>
        <strain evidence="3">cv. Chardonnay</strain>
        <tissue evidence="2">Leaf</tissue>
    </source>
</reference>
<dbReference type="EMBL" id="QGNW01001662">
    <property type="protein sequence ID" value="RVW33940.1"/>
    <property type="molecule type" value="Genomic_DNA"/>
</dbReference>
<evidence type="ECO:0000259" key="1">
    <source>
        <dbReference type="PROSITE" id="PS50878"/>
    </source>
</evidence>
<dbReference type="InterPro" id="IPR043502">
    <property type="entry name" value="DNA/RNA_pol_sf"/>
</dbReference>
<organism evidence="2 3">
    <name type="scientific">Vitis vinifera</name>
    <name type="common">Grape</name>
    <dbReference type="NCBI Taxonomy" id="29760"/>
    <lineage>
        <taxon>Eukaryota</taxon>
        <taxon>Viridiplantae</taxon>
        <taxon>Streptophyta</taxon>
        <taxon>Embryophyta</taxon>
        <taxon>Tracheophyta</taxon>
        <taxon>Spermatophyta</taxon>
        <taxon>Magnoliopsida</taxon>
        <taxon>eudicotyledons</taxon>
        <taxon>Gunneridae</taxon>
        <taxon>Pentapetalae</taxon>
        <taxon>rosids</taxon>
        <taxon>Vitales</taxon>
        <taxon>Vitaceae</taxon>
        <taxon>Viteae</taxon>
        <taxon>Vitis</taxon>
    </lineage>
</organism>
<dbReference type="InterPro" id="IPR000477">
    <property type="entry name" value="RT_dom"/>
</dbReference>
<proteinExistence type="predicted"/>
<dbReference type="GO" id="GO:0006351">
    <property type="term" value="P:DNA-templated transcription"/>
    <property type="evidence" value="ECO:0007669"/>
    <property type="project" value="InterPro"/>
</dbReference>
<dbReference type="Pfam" id="PF00078">
    <property type="entry name" value="RVT_1"/>
    <property type="match status" value="1"/>
</dbReference>
<dbReference type="InterPro" id="IPR022709">
    <property type="entry name" value="SCAI"/>
</dbReference>
<sequence length="736" mass="82979">MLKETIMNNWHASLAGLDFDRLGNEDATRLEVAFSEEEVFLALCELNRDKTPRSDGFTIAFWQFSWDFVEEVRILNTTFLVLIPKKGGADDLRDYRPISLVGGLCKLLAKVLANKLKKVVSKVVSLAQKAFVEGREKWVGWINWCISTVSFWVLVNGSPSGFFNSDRRLRQGDPLSPYLFVIGMMALTSLINRAERAGFLSACKVKGRAGDGVQLTCLLFADDTLVFCEASQEHMVYLSWILMWFEAISGLKINLDKSEILPVGRVDNVEELAFELGCKVGALPSYFLGLPLGAAHNSIASWDGVEERLRKRLAMWKGQFISKGGRITLIRSKLSTIPIYYMSMLRNGRRVRFWEDRWCGDKALSISFPSLYALATSKEAWVAERFLLSLQGKKVVINLEDRWKEAKGGNFTVKSFYNALEGGSTVPFPRSIIWSPYVPTKVGFFAWEATWGKVLTLDQLKKRGWALPNRCYLCGATEESINHLLIHCSKARILWDLLFNLFGVLWVLPSLVKEIFLGWHGQFVGKKWVKDWRAAPLCLFWTVWRERNRGINGAEKGEPAALLLSPSSLSPPVAAVDTLVIPLEVFSPFSSLLLCKLSVSCLVFPALMWKWSDLYSKAEKLLSSSLNDWGLTLATSDTLDPAWAQILSDPFLRRILLRFIFCRAVLTLYAPTFNKKEFLPECLPCLPMAVHPTTTASQTMVLQIASIFSATNRFIFSEGIMLPEDTHSDRESISSS</sequence>
<protein>
    <recommendedName>
        <fullName evidence="1">Reverse transcriptase domain-containing protein</fullName>
    </recommendedName>
</protein>
<dbReference type="AlphaFoldDB" id="A0A438DER6"/>
<feature type="domain" description="Reverse transcriptase" evidence="1">
    <location>
        <begin position="1"/>
        <end position="292"/>
    </location>
</feature>
<dbReference type="PANTHER" id="PTHR33116:SF85">
    <property type="entry name" value="REVERSE TRANSCRIPTASE ZINC-BINDING DOMAIN-CONTAINING PROTEIN"/>
    <property type="match status" value="1"/>
</dbReference>
<name>A0A438DER6_VITVI</name>
<dbReference type="InterPro" id="IPR026960">
    <property type="entry name" value="RVT-Znf"/>
</dbReference>
<dbReference type="Pfam" id="PF12070">
    <property type="entry name" value="SCAI"/>
    <property type="match status" value="1"/>
</dbReference>
<comment type="caution">
    <text evidence="2">The sequence shown here is derived from an EMBL/GenBank/DDBJ whole genome shotgun (WGS) entry which is preliminary data.</text>
</comment>
<dbReference type="Pfam" id="PF13966">
    <property type="entry name" value="zf-RVT"/>
    <property type="match status" value="1"/>
</dbReference>
<dbReference type="Proteomes" id="UP000288805">
    <property type="component" value="Unassembled WGS sequence"/>
</dbReference>
<dbReference type="CDD" id="cd01650">
    <property type="entry name" value="RT_nLTR_like"/>
    <property type="match status" value="1"/>
</dbReference>
<gene>
    <name evidence="2" type="ORF">CK203_082984</name>
</gene>
<dbReference type="PANTHER" id="PTHR33116">
    <property type="entry name" value="REVERSE TRANSCRIPTASE ZINC-BINDING DOMAIN-CONTAINING PROTEIN-RELATED-RELATED"/>
    <property type="match status" value="1"/>
</dbReference>
<evidence type="ECO:0000313" key="2">
    <source>
        <dbReference type="EMBL" id="RVW33940.1"/>
    </source>
</evidence>
<dbReference type="PROSITE" id="PS50878">
    <property type="entry name" value="RT_POL"/>
    <property type="match status" value="1"/>
</dbReference>
<evidence type="ECO:0000313" key="3">
    <source>
        <dbReference type="Proteomes" id="UP000288805"/>
    </source>
</evidence>
<dbReference type="GO" id="GO:0003714">
    <property type="term" value="F:transcription corepressor activity"/>
    <property type="evidence" value="ECO:0007669"/>
    <property type="project" value="InterPro"/>
</dbReference>
<dbReference type="SUPFAM" id="SSF56672">
    <property type="entry name" value="DNA/RNA polymerases"/>
    <property type="match status" value="1"/>
</dbReference>
<accession>A0A438DER6</accession>